<dbReference type="InterPro" id="IPR053170">
    <property type="entry name" value="Transcription_regulator"/>
</dbReference>
<dbReference type="Pfam" id="PF04307">
    <property type="entry name" value="YdjM"/>
    <property type="match status" value="1"/>
</dbReference>
<reference evidence="2" key="1">
    <citation type="journal article" date="2014" name="Int. J. Syst. Evol. Microbiol.">
        <title>Complete genome sequence of Corynebacterium casei LMG S-19264T (=DSM 44701T), isolated from a smear-ripened cheese.</title>
        <authorList>
            <consortium name="US DOE Joint Genome Institute (JGI-PGF)"/>
            <person name="Walter F."/>
            <person name="Albersmeier A."/>
            <person name="Kalinowski J."/>
            <person name="Ruckert C."/>
        </authorList>
    </citation>
    <scope>NUCLEOTIDE SEQUENCE</scope>
    <source>
        <strain evidence="2">KCTC 32255</strain>
    </source>
</reference>
<feature type="transmembrane region" description="Helical" evidence="1">
    <location>
        <begin position="168"/>
        <end position="188"/>
    </location>
</feature>
<proteinExistence type="predicted"/>
<evidence type="ECO:0000256" key="1">
    <source>
        <dbReference type="SAM" id="Phobius"/>
    </source>
</evidence>
<feature type="transmembrane region" description="Helical" evidence="1">
    <location>
        <begin position="137"/>
        <end position="156"/>
    </location>
</feature>
<evidence type="ECO:0000313" key="3">
    <source>
        <dbReference type="Proteomes" id="UP000648075"/>
    </source>
</evidence>
<comment type="caution">
    <text evidence="2">The sequence shown here is derived from an EMBL/GenBank/DDBJ whole genome shotgun (WGS) entry which is preliminary data.</text>
</comment>
<keyword evidence="1" id="KW-1133">Transmembrane helix</keyword>
<gene>
    <name evidence="2" type="ORF">GCM10011614_14850</name>
</gene>
<keyword evidence="1" id="KW-0472">Membrane</keyword>
<keyword evidence="1" id="KW-0812">Transmembrane</keyword>
<dbReference type="RefSeq" id="WP_189620555.1">
    <property type="nucleotide sequence ID" value="NZ_BMZA01000004.1"/>
</dbReference>
<sequence length="322" mass="35964">MDNLTHSLVGWALAETGLKRLTRKGTAACILAANMPDIDVLFGGAPWPPLAMHRGFTHGLVGGVLLMPPVLAGLLWLLDRWQQWRVGSSLPHWPMRFGWLIALCYLGALTHSLLDLQNVYAVELFSPLSDRWFHTDGLFIISPWLLVICGLGVAIARRRWNTGAHCAGRPALAAIAATIVFVLINIGISRQAYAAVEADAPYARPDRIFASPEPIAFWRRDIVWRQQGAITHGRYDPLRHPTGLVEFSAAQPDYMNDPRVRRAAQSLDRRLQSFLAWSQMPMAQVVQNGGVVKVTFRDARFDAPSLRDRFTVSVSYPVKIRQ</sequence>
<dbReference type="Proteomes" id="UP000648075">
    <property type="component" value="Unassembled WGS sequence"/>
</dbReference>
<dbReference type="EMBL" id="BMZA01000004">
    <property type="protein sequence ID" value="GGZ01047.1"/>
    <property type="molecule type" value="Genomic_DNA"/>
</dbReference>
<reference evidence="2" key="2">
    <citation type="submission" date="2020-09" db="EMBL/GenBank/DDBJ databases">
        <authorList>
            <person name="Sun Q."/>
            <person name="Kim S."/>
        </authorList>
    </citation>
    <scope>NUCLEOTIDE SEQUENCE</scope>
    <source>
        <strain evidence="2">KCTC 32255</strain>
    </source>
</reference>
<keyword evidence="3" id="KW-1185">Reference proteome</keyword>
<dbReference type="InterPro" id="IPR007404">
    <property type="entry name" value="YdjM-like"/>
</dbReference>
<accession>A0A918PD44</accession>
<evidence type="ECO:0008006" key="4">
    <source>
        <dbReference type="Google" id="ProtNLM"/>
    </source>
</evidence>
<evidence type="ECO:0000313" key="2">
    <source>
        <dbReference type="EMBL" id="GGZ01047.1"/>
    </source>
</evidence>
<name>A0A918PD44_9SPHN</name>
<dbReference type="PANTHER" id="PTHR40031:SF1">
    <property type="entry name" value="MEMBRANE-BOUND METAL-DEPENDENT HYDROLASE"/>
    <property type="match status" value="1"/>
</dbReference>
<dbReference type="AlphaFoldDB" id="A0A918PD44"/>
<protein>
    <recommendedName>
        <fullName evidence="4">Metal-dependent hydrolase</fullName>
    </recommendedName>
</protein>
<organism evidence="2 3">
    <name type="scientific">Novosphingobium colocasiae</name>
    <dbReference type="NCBI Taxonomy" id="1256513"/>
    <lineage>
        <taxon>Bacteria</taxon>
        <taxon>Pseudomonadati</taxon>
        <taxon>Pseudomonadota</taxon>
        <taxon>Alphaproteobacteria</taxon>
        <taxon>Sphingomonadales</taxon>
        <taxon>Sphingomonadaceae</taxon>
        <taxon>Novosphingobium</taxon>
    </lineage>
</organism>
<feature type="transmembrane region" description="Helical" evidence="1">
    <location>
        <begin position="97"/>
        <end position="117"/>
    </location>
</feature>
<dbReference type="PANTHER" id="PTHR40031">
    <property type="entry name" value="HYPOTHETICAL MEMBRANE SPANNING PROTEIN"/>
    <property type="match status" value="1"/>
</dbReference>
<feature type="transmembrane region" description="Helical" evidence="1">
    <location>
        <begin position="56"/>
        <end position="77"/>
    </location>
</feature>